<protein>
    <submittedName>
        <fullName evidence="2">Uncharacterized protein</fullName>
    </submittedName>
</protein>
<keyword evidence="1" id="KW-1133">Transmembrane helix</keyword>
<keyword evidence="3" id="KW-1185">Reference proteome</keyword>
<feature type="transmembrane region" description="Helical" evidence="1">
    <location>
        <begin position="35"/>
        <end position="52"/>
    </location>
</feature>
<keyword evidence="1" id="KW-0812">Transmembrane</keyword>
<dbReference type="AlphaFoldDB" id="A0A1M6EFC3"/>
<evidence type="ECO:0000313" key="2">
    <source>
        <dbReference type="EMBL" id="SHI84151.1"/>
    </source>
</evidence>
<name>A0A1M6EFC3_9FLAO</name>
<keyword evidence="1" id="KW-0472">Membrane</keyword>
<evidence type="ECO:0000313" key="3">
    <source>
        <dbReference type="Proteomes" id="UP000184488"/>
    </source>
</evidence>
<feature type="transmembrane region" description="Helical" evidence="1">
    <location>
        <begin position="7"/>
        <end position="23"/>
    </location>
</feature>
<evidence type="ECO:0000256" key="1">
    <source>
        <dbReference type="SAM" id="Phobius"/>
    </source>
</evidence>
<sequence>MKRINAAYLILIVSFLLMIINIINLDFNDLSKNNYSGIVSNILLIASMIFTIRDLKKIK</sequence>
<gene>
    <name evidence="2" type="ORF">SAMN05444363_1747</name>
</gene>
<organism evidence="2 3">
    <name type="scientific">Flavobacterium terrae</name>
    <dbReference type="NCBI Taxonomy" id="415425"/>
    <lineage>
        <taxon>Bacteria</taxon>
        <taxon>Pseudomonadati</taxon>
        <taxon>Bacteroidota</taxon>
        <taxon>Flavobacteriia</taxon>
        <taxon>Flavobacteriales</taxon>
        <taxon>Flavobacteriaceae</taxon>
        <taxon>Flavobacterium</taxon>
    </lineage>
</organism>
<proteinExistence type="predicted"/>
<dbReference type="Proteomes" id="UP000184488">
    <property type="component" value="Unassembled WGS sequence"/>
</dbReference>
<dbReference type="EMBL" id="FQZI01000003">
    <property type="protein sequence ID" value="SHI84151.1"/>
    <property type="molecule type" value="Genomic_DNA"/>
</dbReference>
<reference evidence="3" key="1">
    <citation type="submission" date="2016-11" db="EMBL/GenBank/DDBJ databases">
        <authorList>
            <person name="Varghese N."/>
            <person name="Submissions S."/>
        </authorList>
    </citation>
    <scope>NUCLEOTIDE SEQUENCE [LARGE SCALE GENOMIC DNA]</scope>
    <source>
        <strain evidence="3">DSM 18829</strain>
    </source>
</reference>
<accession>A0A1M6EFC3</accession>
<dbReference type="STRING" id="415425.SAMN05444363_1747"/>
<dbReference type="RefSeq" id="WP_073310532.1">
    <property type="nucleotide sequence ID" value="NZ_FQZI01000003.1"/>
</dbReference>